<evidence type="ECO:0000313" key="4">
    <source>
        <dbReference type="Proteomes" id="UP001188597"/>
    </source>
</evidence>
<dbReference type="Pfam" id="PF01535">
    <property type="entry name" value="PPR"/>
    <property type="match status" value="2"/>
</dbReference>
<keyword evidence="4" id="KW-1185">Reference proteome</keyword>
<gene>
    <name evidence="3" type="ORF">RJ639_022048</name>
</gene>
<evidence type="ECO:0008006" key="5">
    <source>
        <dbReference type="Google" id="ProtNLM"/>
    </source>
</evidence>
<evidence type="ECO:0000256" key="2">
    <source>
        <dbReference type="PROSITE-ProRule" id="PRU00708"/>
    </source>
</evidence>
<feature type="repeat" description="PPR" evidence="2">
    <location>
        <begin position="116"/>
        <end position="150"/>
    </location>
</feature>
<dbReference type="PROSITE" id="PS51375">
    <property type="entry name" value="PPR"/>
    <property type="match status" value="4"/>
</dbReference>
<evidence type="ECO:0000256" key="1">
    <source>
        <dbReference type="ARBA" id="ARBA00022737"/>
    </source>
</evidence>
<feature type="repeat" description="PPR" evidence="2">
    <location>
        <begin position="15"/>
        <end position="49"/>
    </location>
</feature>
<dbReference type="Pfam" id="PF13041">
    <property type="entry name" value="PPR_2"/>
    <property type="match status" value="4"/>
</dbReference>
<organism evidence="3 4">
    <name type="scientific">Escallonia herrerae</name>
    <dbReference type="NCBI Taxonomy" id="1293975"/>
    <lineage>
        <taxon>Eukaryota</taxon>
        <taxon>Viridiplantae</taxon>
        <taxon>Streptophyta</taxon>
        <taxon>Embryophyta</taxon>
        <taxon>Tracheophyta</taxon>
        <taxon>Spermatophyta</taxon>
        <taxon>Magnoliopsida</taxon>
        <taxon>eudicotyledons</taxon>
        <taxon>Gunneridae</taxon>
        <taxon>Pentapetalae</taxon>
        <taxon>asterids</taxon>
        <taxon>campanulids</taxon>
        <taxon>Escalloniales</taxon>
        <taxon>Escalloniaceae</taxon>
        <taxon>Escallonia</taxon>
    </lineage>
</organism>
<dbReference type="InterPro" id="IPR046960">
    <property type="entry name" value="PPR_At4g14850-like_plant"/>
</dbReference>
<protein>
    <recommendedName>
        <fullName evidence="5">Pentatricopeptide repeat-containing protein</fullName>
    </recommendedName>
</protein>
<evidence type="ECO:0000313" key="3">
    <source>
        <dbReference type="EMBL" id="KAK3001212.1"/>
    </source>
</evidence>
<dbReference type="InterPro" id="IPR002885">
    <property type="entry name" value="PPR_rpt"/>
</dbReference>
<comment type="caution">
    <text evidence="3">The sequence shown here is derived from an EMBL/GenBank/DDBJ whole genome shotgun (WGS) entry which is preliminary data.</text>
</comment>
<dbReference type="Gene3D" id="1.25.40.10">
    <property type="entry name" value="Tetratricopeptide repeat domain"/>
    <property type="match status" value="3"/>
</dbReference>
<proteinExistence type="predicted"/>
<dbReference type="EMBL" id="JAVXUP010002827">
    <property type="protein sequence ID" value="KAK3001212.1"/>
    <property type="molecule type" value="Genomic_DNA"/>
</dbReference>
<dbReference type="NCBIfam" id="TIGR00756">
    <property type="entry name" value="PPR"/>
    <property type="match status" value="1"/>
</dbReference>
<dbReference type="PANTHER" id="PTHR47926:SF471">
    <property type="entry name" value="DYW DOMAIN-CONTAINING PROTEIN"/>
    <property type="match status" value="1"/>
</dbReference>
<accession>A0AA88V3N3</accession>
<reference evidence="3" key="1">
    <citation type="submission" date="2022-12" db="EMBL/GenBank/DDBJ databases">
        <title>Draft genome assemblies for two species of Escallonia (Escalloniales).</title>
        <authorList>
            <person name="Chanderbali A."/>
            <person name="Dervinis C."/>
            <person name="Anghel I."/>
            <person name="Soltis D."/>
            <person name="Soltis P."/>
            <person name="Zapata F."/>
        </authorList>
    </citation>
    <scope>NUCLEOTIDE SEQUENCE</scope>
    <source>
        <strain evidence="3">UCBG64.0493</strain>
        <tissue evidence="3">Leaf</tissue>
    </source>
</reference>
<feature type="repeat" description="PPR" evidence="2">
    <location>
        <begin position="394"/>
        <end position="428"/>
    </location>
</feature>
<dbReference type="InterPro" id="IPR011990">
    <property type="entry name" value="TPR-like_helical_dom_sf"/>
</dbReference>
<feature type="repeat" description="PPR" evidence="2">
    <location>
        <begin position="186"/>
        <end position="220"/>
    </location>
</feature>
<dbReference type="GO" id="GO:0009451">
    <property type="term" value="P:RNA modification"/>
    <property type="evidence" value="ECO:0007669"/>
    <property type="project" value="InterPro"/>
</dbReference>
<dbReference type="FunFam" id="1.25.40.10:FF:001223">
    <property type="entry name" value="Pentatricopeptide repeat-containing protein chloroplastic"/>
    <property type="match status" value="1"/>
</dbReference>
<dbReference type="PANTHER" id="PTHR47926">
    <property type="entry name" value="PENTATRICOPEPTIDE REPEAT-CONTAINING PROTEIN"/>
    <property type="match status" value="1"/>
</dbReference>
<sequence>MDSALRLFDEIPYPNVFSWNQMISGYNARFLYEVSWRTFCRMQWSGYVPNQFTYWSVLSACSALQSPLCGKQIYALAIRSGFFWNSYVRTGMIDLFVKCSSFEDAVRVLYDVWCENVVCWNFIISGAVRNKEYWFALNLFRQMCRRFLLPNTYTFSSILTACASLEELELGRGVQGWVVKHGAREDVFVGTAVIDLYAKCGDMDEAVKEFSRMPIRNVVSWTAIISGFVQRDDAIIAVQYFKEMRKLREEINNYTITSVLAACSDPAMVKEAIQIHCWIYKVGFYSDSAVKASLINSYSKAGAVGLSELVFRDAEDLKHQSTWAVMISACAQHAVLTACTSLYSLRIGKQVHGYALLRGVAKQTLVGGSLINMYSKCGSLYLARRVFDMMPFTDQVSCSSLLSGYAESGYIEVAFQLFQEMLFADFTIDSFTVSSLLGAVSLHLFFPSASMAGTTTRVLFFLDLLIGSFALSQARLGMFIPPGLLGHNNACKSCKSHRNYKFGDPISDTGNLIREGEAPGPAAAAFARLPHGETFFKHATGGVLQRDADD</sequence>
<name>A0AA88V3N3_9ASTE</name>
<dbReference type="GO" id="GO:0003723">
    <property type="term" value="F:RNA binding"/>
    <property type="evidence" value="ECO:0007669"/>
    <property type="project" value="InterPro"/>
</dbReference>
<keyword evidence="1" id="KW-0677">Repeat</keyword>
<dbReference type="Proteomes" id="UP001188597">
    <property type="component" value="Unassembled WGS sequence"/>
</dbReference>
<dbReference type="AlphaFoldDB" id="A0AA88V3N3"/>
<dbReference type="FunFam" id="1.25.40.10:FF:000285">
    <property type="entry name" value="Pentatricopeptide repeat-containing protein, chloroplastic"/>
    <property type="match status" value="1"/>
</dbReference>